<dbReference type="RefSeq" id="WP_188816553.1">
    <property type="nucleotide sequence ID" value="NZ_BMOF01000002.1"/>
</dbReference>
<evidence type="ECO:0000256" key="1">
    <source>
        <dbReference type="ARBA" id="ARBA00023121"/>
    </source>
</evidence>
<dbReference type="NCBIfam" id="TIGR00762">
    <property type="entry name" value="DegV"/>
    <property type="match status" value="1"/>
</dbReference>
<protein>
    <submittedName>
        <fullName evidence="2">Fatty acid-binding protein DegV</fullName>
    </submittedName>
</protein>
<name>A0A8J3BB60_9BACI</name>
<dbReference type="SUPFAM" id="SSF82549">
    <property type="entry name" value="DAK1/DegV-like"/>
    <property type="match status" value="1"/>
</dbReference>
<evidence type="ECO:0000313" key="3">
    <source>
        <dbReference type="Proteomes" id="UP000637720"/>
    </source>
</evidence>
<sequence>MADGVYVVTDSTADLPPETAERLGIAVVPLVVRIGGESYRDGVDITPAAFYERMRQAGVPATTSQPSPHEFVAVYERIIASAGETRPTILSLHLSARFSGTLQAAAVAKQLVADRAEVIVVDTKLTAYPMGYIVRRVAEAARGGAAADECIALVDRLRANTHVFFLVDTLEYLHKGGRIGRAAALVGSLLQVKPLLTLEEGEIGVADKVRGKKKALDCLFALLAERVGDRPVRAAVLYAAVPEEAAALRERVQAMFRVEGAVDVAEIGPVVGAHVGPGTLAVSLVTG</sequence>
<dbReference type="PROSITE" id="PS51482">
    <property type="entry name" value="DEGV"/>
    <property type="match status" value="1"/>
</dbReference>
<dbReference type="Pfam" id="PF02645">
    <property type="entry name" value="DegV"/>
    <property type="match status" value="1"/>
</dbReference>
<proteinExistence type="predicted"/>
<dbReference type="GO" id="GO:0008289">
    <property type="term" value="F:lipid binding"/>
    <property type="evidence" value="ECO:0007669"/>
    <property type="project" value="UniProtKB-KW"/>
</dbReference>
<evidence type="ECO:0000313" key="2">
    <source>
        <dbReference type="EMBL" id="GGJ91788.1"/>
    </source>
</evidence>
<dbReference type="Gene3D" id="3.30.1180.10">
    <property type="match status" value="1"/>
</dbReference>
<dbReference type="PANTHER" id="PTHR33434:SF2">
    <property type="entry name" value="FATTY ACID-BINDING PROTEIN TM_1468"/>
    <property type="match status" value="1"/>
</dbReference>
<dbReference type="InterPro" id="IPR050270">
    <property type="entry name" value="DegV_domain_contain"/>
</dbReference>
<gene>
    <name evidence="2" type="ORF">GCM10007043_01900</name>
</gene>
<dbReference type="Proteomes" id="UP000637720">
    <property type="component" value="Unassembled WGS sequence"/>
</dbReference>
<dbReference type="EMBL" id="BMOF01000002">
    <property type="protein sequence ID" value="GGJ91788.1"/>
    <property type="molecule type" value="Genomic_DNA"/>
</dbReference>
<dbReference type="Gene3D" id="3.40.50.10170">
    <property type="match status" value="1"/>
</dbReference>
<reference evidence="2" key="2">
    <citation type="submission" date="2020-09" db="EMBL/GenBank/DDBJ databases">
        <authorList>
            <person name="Sun Q."/>
            <person name="Ohkuma M."/>
        </authorList>
    </citation>
    <scope>NUCLEOTIDE SEQUENCE</scope>
    <source>
        <strain evidence="2">JCM 14719</strain>
    </source>
</reference>
<accession>A0A8J3BB60</accession>
<comment type="caution">
    <text evidence="2">The sequence shown here is derived from an EMBL/GenBank/DDBJ whole genome shotgun (WGS) entry which is preliminary data.</text>
</comment>
<dbReference type="InterPro" id="IPR043168">
    <property type="entry name" value="DegV_C"/>
</dbReference>
<keyword evidence="1" id="KW-0446">Lipid-binding</keyword>
<reference evidence="2" key="1">
    <citation type="journal article" date="2014" name="Int. J. Syst. Evol. Microbiol.">
        <title>Complete genome sequence of Corynebacterium casei LMG S-19264T (=DSM 44701T), isolated from a smear-ripened cheese.</title>
        <authorList>
            <consortium name="US DOE Joint Genome Institute (JGI-PGF)"/>
            <person name="Walter F."/>
            <person name="Albersmeier A."/>
            <person name="Kalinowski J."/>
            <person name="Ruckert C."/>
        </authorList>
    </citation>
    <scope>NUCLEOTIDE SEQUENCE</scope>
    <source>
        <strain evidence="2">JCM 14719</strain>
    </source>
</reference>
<dbReference type="PANTHER" id="PTHR33434">
    <property type="entry name" value="DEGV DOMAIN-CONTAINING PROTEIN DR_1986-RELATED"/>
    <property type="match status" value="1"/>
</dbReference>
<dbReference type="AlphaFoldDB" id="A0A8J3BB60"/>
<dbReference type="InterPro" id="IPR003797">
    <property type="entry name" value="DegV"/>
</dbReference>
<keyword evidence="3" id="KW-1185">Reference proteome</keyword>
<organism evidence="2 3">
    <name type="scientific">Calditerricola satsumensis</name>
    <dbReference type="NCBI Taxonomy" id="373054"/>
    <lineage>
        <taxon>Bacteria</taxon>
        <taxon>Bacillati</taxon>
        <taxon>Bacillota</taxon>
        <taxon>Bacilli</taxon>
        <taxon>Bacillales</taxon>
        <taxon>Bacillaceae</taxon>
        <taxon>Calditerricola</taxon>
    </lineage>
</organism>